<dbReference type="Proteomes" id="UP000268350">
    <property type="component" value="Unassembled WGS sequence"/>
</dbReference>
<dbReference type="PANTHER" id="PTHR24559">
    <property type="entry name" value="TRANSPOSON TY3-I GAG-POL POLYPROTEIN"/>
    <property type="match status" value="1"/>
</dbReference>
<name>A0A3B0KMC9_DROGU</name>
<feature type="region of interest" description="Disordered" evidence="1">
    <location>
        <begin position="286"/>
        <end position="306"/>
    </location>
</feature>
<feature type="compositionally biased region" description="Polar residues" evidence="1">
    <location>
        <begin position="481"/>
        <end position="492"/>
    </location>
</feature>
<keyword evidence="3" id="KW-1185">Reference proteome</keyword>
<dbReference type="OrthoDB" id="4369127at2759"/>
<proteinExistence type="predicted"/>
<feature type="region of interest" description="Disordered" evidence="1">
    <location>
        <begin position="130"/>
        <end position="152"/>
    </location>
</feature>
<dbReference type="PANTHER" id="PTHR24559:SF444">
    <property type="entry name" value="REVERSE TRANSCRIPTASE DOMAIN-CONTAINING PROTEIN"/>
    <property type="match status" value="1"/>
</dbReference>
<dbReference type="SUPFAM" id="SSF56672">
    <property type="entry name" value="DNA/RNA polymerases"/>
    <property type="match status" value="1"/>
</dbReference>
<sequence length="518" mass="56687">MRTPANRRTVRTTIALANGTRMELTRAIQAVVRLGQSRASLLMLVLPSALDDVLLGLDFFAAIDAKLQVGGLLMPLSRANHVTTECHRPARTNQDDACIREAVVTSTETTGTLKDDACIREAVVTRPWRTRNQDDPGTCNREVAGGSASTTRKSNLNTLAVRTRTTQDDAWIREAVAIAAWRTRMRDDPGTCNREVNGGPSATTKTNPDDACIREAVVPSAETIIVREDHGTERDRTWRGALGPARLKATQRNPFRSRPEDLPVPLGVLASITDATLAGGDAQPYDGATMGSEARPAATSQLGPSSTEPLASWVQEFLEEELAKFDGLTGLSNIAEHVIVMRDDRPIKQRYFPRNPAMQGVIHAQVDELLRDGCIGPSKSPHSAPIVLVGKKTGETRMCVDFRQLNARSVPDAYPLPRINLILERLRNAKYISTLDLKSGYWQKPMAKASRECTAAEAEVFSNGVLCHLDSTRHPQHSRGHSTASSGQIWNPTRSHISMTSSSLEPHWRNTSGISEKC</sequence>
<accession>A0A3B0KMC9</accession>
<dbReference type="InterPro" id="IPR053134">
    <property type="entry name" value="RNA-dir_DNA_polymerase"/>
</dbReference>
<gene>
    <name evidence="2" type="ORF">DGUA_6G020409</name>
</gene>
<dbReference type="InterPro" id="IPR043502">
    <property type="entry name" value="DNA/RNA_pol_sf"/>
</dbReference>
<dbReference type="Gene3D" id="3.10.10.10">
    <property type="entry name" value="HIV Type 1 Reverse Transcriptase, subunit A, domain 1"/>
    <property type="match status" value="1"/>
</dbReference>
<feature type="region of interest" description="Disordered" evidence="1">
    <location>
        <begin position="473"/>
        <end position="492"/>
    </location>
</feature>
<dbReference type="CDD" id="cd01647">
    <property type="entry name" value="RT_LTR"/>
    <property type="match status" value="1"/>
</dbReference>
<dbReference type="InterPro" id="IPR043128">
    <property type="entry name" value="Rev_trsase/Diguanyl_cyclase"/>
</dbReference>
<organism evidence="2 3">
    <name type="scientific">Drosophila guanche</name>
    <name type="common">Fruit fly</name>
    <dbReference type="NCBI Taxonomy" id="7266"/>
    <lineage>
        <taxon>Eukaryota</taxon>
        <taxon>Metazoa</taxon>
        <taxon>Ecdysozoa</taxon>
        <taxon>Arthropoda</taxon>
        <taxon>Hexapoda</taxon>
        <taxon>Insecta</taxon>
        <taxon>Pterygota</taxon>
        <taxon>Neoptera</taxon>
        <taxon>Endopterygota</taxon>
        <taxon>Diptera</taxon>
        <taxon>Brachycera</taxon>
        <taxon>Muscomorpha</taxon>
        <taxon>Ephydroidea</taxon>
        <taxon>Drosophilidae</taxon>
        <taxon>Drosophila</taxon>
        <taxon>Sophophora</taxon>
    </lineage>
</organism>
<protein>
    <submittedName>
        <fullName evidence="2">Blast:Retrovirus-related Pol polyprotein from transposon opus</fullName>
    </submittedName>
</protein>
<dbReference type="AlphaFoldDB" id="A0A3B0KMC9"/>
<dbReference type="STRING" id="7266.A0A3B0KMC9"/>
<evidence type="ECO:0000313" key="2">
    <source>
        <dbReference type="EMBL" id="SPP89780.1"/>
    </source>
</evidence>
<reference evidence="3" key="1">
    <citation type="submission" date="2018-01" db="EMBL/GenBank/DDBJ databases">
        <authorList>
            <person name="Alioto T."/>
            <person name="Alioto T."/>
        </authorList>
    </citation>
    <scope>NUCLEOTIDE SEQUENCE [LARGE SCALE GENOMIC DNA]</scope>
</reference>
<evidence type="ECO:0000313" key="3">
    <source>
        <dbReference type="Proteomes" id="UP000268350"/>
    </source>
</evidence>
<dbReference type="Gene3D" id="3.30.70.270">
    <property type="match status" value="1"/>
</dbReference>
<dbReference type="GO" id="GO:0071897">
    <property type="term" value="P:DNA biosynthetic process"/>
    <property type="evidence" value="ECO:0007669"/>
    <property type="project" value="UniProtKB-ARBA"/>
</dbReference>
<evidence type="ECO:0000256" key="1">
    <source>
        <dbReference type="SAM" id="MobiDB-lite"/>
    </source>
</evidence>
<dbReference type="EMBL" id="OUUW01000029">
    <property type="protein sequence ID" value="SPP89780.1"/>
    <property type="molecule type" value="Genomic_DNA"/>
</dbReference>